<comment type="caution">
    <text evidence="10">The sequence shown here is derived from an EMBL/GenBank/DDBJ whole genome shotgun (WGS) entry which is preliminary data.</text>
</comment>
<keyword evidence="2 7" id="KW-0813">Transport</keyword>
<keyword evidence="6 7" id="KW-0472">Membrane</keyword>
<feature type="transmembrane region" description="Helical" evidence="7">
    <location>
        <begin position="276"/>
        <end position="296"/>
    </location>
</feature>
<dbReference type="PANTHER" id="PTHR30193">
    <property type="entry name" value="ABC TRANSPORTER PERMEASE PROTEIN"/>
    <property type="match status" value="1"/>
</dbReference>
<dbReference type="PROSITE" id="PS50928">
    <property type="entry name" value="ABC_TM1"/>
    <property type="match status" value="1"/>
</dbReference>
<name>A0A2V3DMK9_9MICC</name>
<feature type="transmembrane region" description="Helical" evidence="7">
    <location>
        <begin position="28"/>
        <end position="46"/>
    </location>
</feature>
<keyword evidence="3" id="KW-1003">Cell membrane</keyword>
<gene>
    <name evidence="10" type="ORF">CVS29_16330</name>
</gene>
<organism evidence="10 11">
    <name type="scientific">Arthrobacter psychrochitiniphilus</name>
    <dbReference type="NCBI Taxonomy" id="291045"/>
    <lineage>
        <taxon>Bacteria</taxon>
        <taxon>Bacillati</taxon>
        <taxon>Actinomycetota</taxon>
        <taxon>Actinomycetes</taxon>
        <taxon>Micrococcales</taxon>
        <taxon>Micrococcaceae</taxon>
        <taxon>Arthrobacter</taxon>
    </lineage>
</organism>
<evidence type="ECO:0000256" key="8">
    <source>
        <dbReference type="SAM" id="MobiDB-lite"/>
    </source>
</evidence>
<keyword evidence="5 7" id="KW-1133">Transmembrane helix</keyword>
<evidence type="ECO:0000313" key="10">
    <source>
        <dbReference type="EMBL" id="PXA64192.1"/>
    </source>
</evidence>
<feature type="transmembrane region" description="Helical" evidence="7">
    <location>
        <begin position="183"/>
        <end position="203"/>
    </location>
</feature>
<feature type="region of interest" description="Disordered" evidence="8">
    <location>
        <begin position="1"/>
        <end position="22"/>
    </location>
</feature>
<evidence type="ECO:0000313" key="11">
    <source>
        <dbReference type="Proteomes" id="UP000246303"/>
    </source>
</evidence>
<dbReference type="Pfam" id="PF00528">
    <property type="entry name" value="BPD_transp_1"/>
    <property type="match status" value="1"/>
</dbReference>
<feature type="transmembrane region" description="Helical" evidence="7">
    <location>
        <begin position="90"/>
        <end position="111"/>
    </location>
</feature>
<feature type="transmembrane region" description="Helical" evidence="7">
    <location>
        <begin position="123"/>
        <end position="142"/>
    </location>
</feature>
<dbReference type="InterPro" id="IPR000515">
    <property type="entry name" value="MetI-like"/>
</dbReference>
<evidence type="ECO:0000256" key="3">
    <source>
        <dbReference type="ARBA" id="ARBA00022475"/>
    </source>
</evidence>
<comment type="similarity">
    <text evidence="7">Belongs to the binding-protein-dependent transport system permease family.</text>
</comment>
<proteinExistence type="inferred from homology"/>
<comment type="subcellular location">
    <subcellularLocation>
        <location evidence="1 7">Cell membrane</location>
        <topology evidence="1 7">Multi-pass membrane protein</topology>
    </subcellularLocation>
</comment>
<dbReference type="EMBL" id="QHLZ01000014">
    <property type="protein sequence ID" value="PXA64192.1"/>
    <property type="molecule type" value="Genomic_DNA"/>
</dbReference>
<dbReference type="OrthoDB" id="9805974at2"/>
<evidence type="ECO:0000256" key="2">
    <source>
        <dbReference type="ARBA" id="ARBA00022448"/>
    </source>
</evidence>
<sequence length="309" mass="33659">MHLARSSPRGAGEISPSKRRKRTGQGRAAALFLLPAGLGFAIFYFYPTVRGLILSFTNTTTLQSGSFIGIDNYTKAFSDPLFLNALGVTFLYVVINIVTQTLFALALAFMLHRVAKAAFWRSFVLLPWLVPGVTAALLWMWLLDPSLGLVNGIFDSLGWAQLPFFAAPESAITTVAMVNTWRYTGYVAILLLAGMESIPGGLYEAAALDGAGEWRMFRSITVPLLRPILTLVLIICMVGSVQIFDTIAVATEGGPLNSTNVLYYYIFQKAFTNFDLGYASAMAVVVLAILAVLTLLQFKLSRGNESDLS</sequence>
<dbReference type="Gene3D" id="1.10.3720.10">
    <property type="entry name" value="MetI-like"/>
    <property type="match status" value="1"/>
</dbReference>
<dbReference type="AlphaFoldDB" id="A0A2V3DMK9"/>
<dbReference type="SUPFAM" id="SSF161098">
    <property type="entry name" value="MetI-like"/>
    <property type="match status" value="1"/>
</dbReference>
<feature type="transmembrane region" description="Helical" evidence="7">
    <location>
        <begin position="224"/>
        <end position="244"/>
    </location>
</feature>
<evidence type="ECO:0000256" key="5">
    <source>
        <dbReference type="ARBA" id="ARBA00022989"/>
    </source>
</evidence>
<accession>A0A2V3DMK9</accession>
<dbReference type="CDD" id="cd06261">
    <property type="entry name" value="TM_PBP2"/>
    <property type="match status" value="1"/>
</dbReference>
<dbReference type="InterPro" id="IPR051393">
    <property type="entry name" value="ABC_transporter_permease"/>
</dbReference>
<dbReference type="GO" id="GO:0055085">
    <property type="term" value="P:transmembrane transport"/>
    <property type="evidence" value="ECO:0007669"/>
    <property type="project" value="InterPro"/>
</dbReference>
<dbReference type="InterPro" id="IPR035906">
    <property type="entry name" value="MetI-like_sf"/>
</dbReference>
<evidence type="ECO:0000256" key="4">
    <source>
        <dbReference type="ARBA" id="ARBA00022692"/>
    </source>
</evidence>
<feature type="domain" description="ABC transmembrane type-1" evidence="9">
    <location>
        <begin position="86"/>
        <end position="297"/>
    </location>
</feature>
<keyword evidence="4 7" id="KW-0812">Transmembrane</keyword>
<protein>
    <submittedName>
        <fullName evidence="10">Sugar ABC transporter permease</fullName>
    </submittedName>
</protein>
<evidence type="ECO:0000256" key="6">
    <source>
        <dbReference type="ARBA" id="ARBA00023136"/>
    </source>
</evidence>
<reference evidence="10 11" key="1">
    <citation type="submission" date="2018-05" db="EMBL/GenBank/DDBJ databases">
        <title>Genetic diversity of glacier-inhabiting Cryobacterium bacteria in China and description of Cryobacterium mengkeensis sp. nov. and Arthrobacter glacialis sp. nov.</title>
        <authorList>
            <person name="Liu Q."/>
            <person name="Xin Y.-H."/>
        </authorList>
    </citation>
    <scope>NUCLEOTIDE SEQUENCE [LARGE SCALE GENOMIC DNA]</scope>
    <source>
        <strain evidence="10 11">GP3</strain>
    </source>
</reference>
<dbReference type="GO" id="GO:0005886">
    <property type="term" value="C:plasma membrane"/>
    <property type="evidence" value="ECO:0007669"/>
    <property type="project" value="UniProtKB-SubCell"/>
</dbReference>
<evidence type="ECO:0000256" key="1">
    <source>
        <dbReference type="ARBA" id="ARBA00004651"/>
    </source>
</evidence>
<keyword evidence="11" id="KW-1185">Reference proteome</keyword>
<evidence type="ECO:0000256" key="7">
    <source>
        <dbReference type="RuleBase" id="RU363032"/>
    </source>
</evidence>
<evidence type="ECO:0000259" key="9">
    <source>
        <dbReference type="PROSITE" id="PS50928"/>
    </source>
</evidence>
<dbReference type="PANTHER" id="PTHR30193:SF41">
    <property type="entry name" value="DIACETYLCHITOBIOSE UPTAKE SYSTEM PERMEASE PROTEIN NGCF"/>
    <property type="match status" value="1"/>
</dbReference>
<dbReference type="Proteomes" id="UP000246303">
    <property type="component" value="Unassembled WGS sequence"/>
</dbReference>